<proteinExistence type="predicted"/>
<organism evidence="4">
    <name type="scientific">Gongylonema pulchrum</name>
    <dbReference type="NCBI Taxonomy" id="637853"/>
    <lineage>
        <taxon>Eukaryota</taxon>
        <taxon>Metazoa</taxon>
        <taxon>Ecdysozoa</taxon>
        <taxon>Nematoda</taxon>
        <taxon>Chromadorea</taxon>
        <taxon>Rhabditida</taxon>
        <taxon>Spirurina</taxon>
        <taxon>Spiruromorpha</taxon>
        <taxon>Spiruroidea</taxon>
        <taxon>Gongylonematidae</taxon>
        <taxon>Gongylonema</taxon>
    </lineage>
</organism>
<evidence type="ECO:0000313" key="4">
    <source>
        <dbReference type="WBParaSite" id="GPUH_0000955901-mRNA-1"/>
    </source>
</evidence>
<dbReference type="Proteomes" id="UP000271098">
    <property type="component" value="Unassembled WGS sequence"/>
</dbReference>
<reference evidence="4" key="1">
    <citation type="submission" date="2016-06" db="UniProtKB">
        <authorList>
            <consortium name="WormBaseParasite"/>
        </authorList>
    </citation>
    <scope>IDENTIFICATION</scope>
</reference>
<evidence type="ECO:0000313" key="3">
    <source>
        <dbReference type="Proteomes" id="UP000271098"/>
    </source>
</evidence>
<dbReference type="AlphaFoldDB" id="A0A183DLF7"/>
<name>A0A183DLF7_9BILA</name>
<dbReference type="OrthoDB" id="5829726at2759"/>
<reference evidence="2 3" key="2">
    <citation type="submission" date="2018-11" db="EMBL/GenBank/DDBJ databases">
        <authorList>
            <consortium name="Pathogen Informatics"/>
        </authorList>
    </citation>
    <scope>NUCLEOTIDE SEQUENCE [LARGE SCALE GENOMIC DNA]</scope>
</reference>
<dbReference type="WBParaSite" id="GPUH_0000955901-mRNA-1">
    <property type="protein sequence ID" value="GPUH_0000955901-mRNA-1"/>
    <property type="gene ID" value="GPUH_0000955901"/>
</dbReference>
<sequence>MTEAKTRSLERPRRLVQPNVNIRRCKSLLRGTANLQPESQLTETSEADAYRPSGNLSSTGTITRSQLTIKPQRLYQLRNENPNSSEKSSRLPGSIPGISHLPTSSSSVPLVHETAVPSSGIHKTISVTGEFKQNSAILTTNKTNSGAKKLLRGVNSNPFLVSTTRPLLCESRNSPCAVAVPTTMPLRAIQAVVRDNDSIITKAKEPSSPYRCASIPEKANVDIDWEVPKPGFKSRFVTVPTSEAPAIPVPKAARPRRSTVACLATTDYLSAEDRWNPLLTVEKTCRFPKSPCSSIPNGSSSLKRKIAKELPKKSWFSSSVDGPPVELQTANSCCPVRETAIDDDLPSTKQSLYCTS</sequence>
<feature type="compositionally biased region" description="Polar residues" evidence="1">
    <location>
        <begin position="54"/>
        <end position="69"/>
    </location>
</feature>
<keyword evidence="3" id="KW-1185">Reference proteome</keyword>
<dbReference type="EMBL" id="UYRT01031718">
    <property type="protein sequence ID" value="VDK73761.1"/>
    <property type="molecule type" value="Genomic_DNA"/>
</dbReference>
<evidence type="ECO:0000256" key="1">
    <source>
        <dbReference type="SAM" id="MobiDB-lite"/>
    </source>
</evidence>
<accession>A0A183DLF7</accession>
<feature type="compositionally biased region" description="Polar residues" evidence="1">
    <location>
        <begin position="33"/>
        <end position="44"/>
    </location>
</feature>
<feature type="region of interest" description="Disordered" evidence="1">
    <location>
        <begin position="31"/>
        <end position="106"/>
    </location>
</feature>
<gene>
    <name evidence="2" type="ORF">GPUH_LOCUS9550</name>
</gene>
<evidence type="ECO:0000313" key="2">
    <source>
        <dbReference type="EMBL" id="VDK73761.1"/>
    </source>
</evidence>
<protein>
    <submittedName>
        <fullName evidence="4">Si:ch73-389k6.1</fullName>
    </submittedName>
</protein>